<sequence length="522" mass="57826">MHSKLHFASLLLWATATFAKIGPRGTITLSNKDISPDGFKRSASVINGGHPGPVITANKGDNIRINVVNELTDTTQILGASIHWHGMFQRRTNFMDGVTGVTQCPIAPNNSFEYSFSTGVQAGSFWYHSHFNVQYCDGVRGALIVYDPHDPMKRMYDVDDESTIISLSDWYHTPAINIGIGRPDSTLINGKGRYVGGPAVDLAVVKVESGKRYRFRLVSMSCAPNYVFSIDGHNLTIIETEGTATSPIAVDSIRILAGQRYSFVLNAKQKVDNYWIRALPNTGNNGLQNGFDGGINSAILRYKGAAAKEPTSPRLNSTIPLLETNLHPAYPEPVPDADEKLFFTLQLNTSAPPHAIWRFNNTPFAEPNVPVLLQILNGVDPDELLPKGSVYRLERDRTYQLDIQNGLVGGPHPFHLHGHEFWVIRSADNDQDSVNPIKRDTVSGGTLQNGGVFSIRFTTDNPGPWILHCHIDFHLRDGLAVVFAEAPEAIEDTNREPPDAWKELCEIWDEQPDSVRNIGQRR</sequence>
<dbReference type="Pfam" id="PF00394">
    <property type="entry name" value="Cu-oxidase"/>
    <property type="match status" value="1"/>
</dbReference>
<dbReference type="Pfam" id="PF07731">
    <property type="entry name" value="Cu-oxidase_2"/>
    <property type="match status" value="1"/>
</dbReference>
<dbReference type="AlphaFoldDB" id="V5XVN3"/>
<dbReference type="PROSITE" id="PS00079">
    <property type="entry name" value="MULTICOPPER_OXIDASE1"/>
    <property type="match status" value="1"/>
</dbReference>
<accession>V5XVN3</accession>
<evidence type="ECO:0000313" key="11">
    <source>
        <dbReference type="EMBL" id="BAO09158.1"/>
    </source>
</evidence>
<protein>
    <submittedName>
        <fullName evidence="11">Laccase2a</fullName>
    </submittedName>
</protein>
<evidence type="ECO:0000256" key="3">
    <source>
        <dbReference type="ARBA" id="ARBA00023002"/>
    </source>
</evidence>
<dbReference type="InterPro" id="IPR002355">
    <property type="entry name" value="Cu_oxidase_Cu_BS"/>
</dbReference>
<keyword evidence="5" id="KW-1015">Disulfide bond</keyword>
<dbReference type="BRENDA" id="1.10.3.2">
    <property type="organism ID" value="9532"/>
</dbReference>
<keyword evidence="3" id="KW-0560">Oxidoreductase</keyword>
<evidence type="ECO:0000259" key="8">
    <source>
        <dbReference type="Pfam" id="PF00394"/>
    </source>
</evidence>
<evidence type="ECO:0000256" key="5">
    <source>
        <dbReference type="ARBA" id="ARBA00023157"/>
    </source>
</evidence>
<dbReference type="CDD" id="cd13903">
    <property type="entry name" value="CuRO_3_Tv-LCC_like"/>
    <property type="match status" value="1"/>
</dbReference>
<dbReference type="InterPro" id="IPR045087">
    <property type="entry name" value="Cu-oxidase_fam"/>
</dbReference>
<dbReference type="InterPro" id="IPR011707">
    <property type="entry name" value="Cu-oxidase-like_N"/>
</dbReference>
<dbReference type="EMBL" id="AB753253">
    <property type="protein sequence ID" value="BAO09158.1"/>
    <property type="molecule type" value="Genomic_DNA"/>
</dbReference>
<dbReference type="Pfam" id="PF07732">
    <property type="entry name" value="Cu-oxidase_3"/>
    <property type="match status" value="1"/>
</dbReference>
<dbReference type="PANTHER" id="PTHR11709:SF511">
    <property type="entry name" value="LACCASE"/>
    <property type="match status" value="1"/>
</dbReference>
<dbReference type="SUPFAM" id="SSF49503">
    <property type="entry name" value="Cupredoxins"/>
    <property type="match status" value="3"/>
</dbReference>
<dbReference type="InterPro" id="IPR033138">
    <property type="entry name" value="Cu_oxidase_CS"/>
</dbReference>
<keyword evidence="4" id="KW-0186">Copper</keyword>
<keyword evidence="2" id="KW-0479">Metal-binding</keyword>
<evidence type="ECO:0000256" key="1">
    <source>
        <dbReference type="ARBA" id="ARBA00010609"/>
    </source>
</evidence>
<dbReference type="InterPro" id="IPR008972">
    <property type="entry name" value="Cupredoxin"/>
</dbReference>
<dbReference type="PROSITE" id="PS00080">
    <property type="entry name" value="MULTICOPPER_OXIDASE2"/>
    <property type="match status" value="1"/>
</dbReference>
<evidence type="ECO:0000256" key="2">
    <source>
        <dbReference type="ARBA" id="ARBA00022723"/>
    </source>
</evidence>
<dbReference type="GO" id="GO:0005507">
    <property type="term" value="F:copper ion binding"/>
    <property type="evidence" value="ECO:0007669"/>
    <property type="project" value="InterPro"/>
</dbReference>
<dbReference type="Gene3D" id="2.60.40.420">
    <property type="entry name" value="Cupredoxins - blue copper proteins"/>
    <property type="match status" value="3"/>
</dbReference>
<evidence type="ECO:0000259" key="9">
    <source>
        <dbReference type="Pfam" id="PF07731"/>
    </source>
</evidence>
<keyword evidence="6" id="KW-0325">Glycoprotein</keyword>
<evidence type="ECO:0000259" key="10">
    <source>
        <dbReference type="Pfam" id="PF07732"/>
    </source>
</evidence>
<dbReference type="FunFam" id="2.60.40.420:FF:000045">
    <property type="entry name" value="Laccase 2"/>
    <property type="match status" value="1"/>
</dbReference>
<name>V5XVN3_9AGAR</name>
<comment type="similarity">
    <text evidence="1">Belongs to the multicopper oxidase family.</text>
</comment>
<dbReference type="InterPro" id="IPR011706">
    <property type="entry name" value="Cu-oxidase_C"/>
</dbReference>
<feature type="domain" description="Plastocyanin-like" evidence="10">
    <location>
        <begin position="30"/>
        <end position="149"/>
    </location>
</feature>
<dbReference type="PANTHER" id="PTHR11709">
    <property type="entry name" value="MULTI-COPPER OXIDASE"/>
    <property type="match status" value="1"/>
</dbReference>
<evidence type="ECO:0000256" key="6">
    <source>
        <dbReference type="ARBA" id="ARBA00023180"/>
    </source>
</evidence>
<feature type="domain" description="Plastocyanin-like" evidence="9">
    <location>
        <begin position="366"/>
        <end position="488"/>
    </location>
</feature>
<keyword evidence="7" id="KW-0732">Signal</keyword>
<feature type="chain" id="PRO_5004742935" evidence="7">
    <location>
        <begin position="20"/>
        <end position="522"/>
    </location>
</feature>
<evidence type="ECO:0000256" key="7">
    <source>
        <dbReference type="SAM" id="SignalP"/>
    </source>
</evidence>
<gene>
    <name evidence="11" type="primary">lac2a</name>
</gene>
<feature type="signal peptide" evidence="7">
    <location>
        <begin position="1"/>
        <end position="19"/>
    </location>
</feature>
<dbReference type="InterPro" id="IPR001117">
    <property type="entry name" value="Cu-oxidase_2nd"/>
</dbReference>
<dbReference type="GO" id="GO:0016491">
    <property type="term" value="F:oxidoreductase activity"/>
    <property type="evidence" value="ECO:0007669"/>
    <property type="project" value="UniProtKB-KW"/>
</dbReference>
<proteinExistence type="inferred from homology"/>
<reference evidence="11" key="1">
    <citation type="journal article" date="2014" name="Int. J. Med. Mushrooms">
        <title>Cloning and characterization of laccase DNA from Royal Sum Medicinal Mushroom, Agaricus brasiliensis (Higher Basidiomycetes).</title>
        <authorList>
            <person name="Matsumoto-Akanuma A."/>
            <person name="Akanuma S."/>
            <person name="Motoi M."/>
            <person name="Yamagishi A."/>
            <person name="Ohno N."/>
        </authorList>
    </citation>
    <scope>NUCLEOTIDE SEQUENCE</scope>
</reference>
<organism evidence="11">
    <name type="scientific">Agaricus brasiliensis</name>
    <dbReference type="NCBI Taxonomy" id="307931"/>
    <lineage>
        <taxon>Eukaryota</taxon>
        <taxon>Fungi</taxon>
        <taxon>Dikarya</taxon>
        <taxon>Basidiomycota</taxon>
        <taxon>Agaricomycotina</taxon>
        <taxon>Agaricomycetes</taxon>
        <taxon>Agaricomycetidae</taxon>
        <taxon>Agaricales</taxon>
        <taxon>Agaricineae</taxon>
        <taxon>Agaricaceae</taxon>
        <taxon>Agaricus</taxon>
    </lineage>
</organism>
<feature type="domain" description="Plastocyanin-like" evidence="8">
    <location>
        <begin position="161"/>
        <end position="305"/>
    </location>
</feature>
<evidence type="ECO:0000256" key="4">
    <source>
        <dbReference type="ARBA" id="ARBA00023008"/>
    </source>
</evidence>